<sequence>MRLKSDIFVAALTRRVFGLGGFAAVERHGAAEAGAIFVRQRFRDGLESLYAPAPQYAFGEDDAGGRLFERRLARVEPADVAALLARESRFDSDLWVVEVEIDDIGDLLPVADEGKGS</sequence>
<dbReference type="OrthoDB" id="9809136at2"/>
<dbReference type="Proteomes" id="UP000245252">
    <property type="component" value="Unassembled WGS sequence"/>
</dbReference>
<dbReference type="AlphaFoldDB" id="A0A2U2DXW4"/>
<dbReference type="Pfam" id="PF07372">
    <property type="entry name" value="DUF1491"/>
    <property type="match status" value="1"/>
</dbReference>
<dbReference type="RefSeq" id="WP_109456676.1">
    <property type="nucleotide sequence ID" value="NZ_QFBC01000001.1"/>
</dbReference>
<evidence type="ECO:0000313" key="2">
    <source>
        <dbReference type="Proteomes" id="UP000245252"/>
    </source>
</evidence>
<reference evidence="1 2" key="1">
    <citation type="submission" date="2018-05" db="EMBL/GenBank/DDBJ databases">
        <title>The draft genome of strain NS-104.</title>
        <authorList>
            <person name="Hang P."/>
            <person name="Jiang J."/>
        </authorList>
    </citation>
    <scope>NUCLEOTIDE SEQUENCE [LARGE SCALE GENOMIC DNA]</scope>
    <source>
        <strain evidence="1 2">NS-104</strain>
    </source>
</reference>
<organism evidence="1 2">
    <name type="scientific">Metarhizobium album</name>
    <dbReference type="NCBI Taxonomy" id="2182425"/>
    <lineage>
        <taxon>Bacteria</taxon>
        <taxon>Pseudomonadati</taxon>
        <taxon>Pseudomonadota</taxon>
        <taxon>Alphaproteobacteria</taxon>
        <taxon>Hyphomicrobiales</taxon>
        <taxon>Rhizobiaceae</taxon>
        <taxon>Metarhizobium</taxon>
    </lineage>
</organism>
<dbReference type="EMBL" id="QFBC01000001">
    <property type="protein sequence ID" value="PWE58158.1"/>
    <property type="molecule type" value="Genomic_DNA"/>
</dbReference>
<evidence type="ECO:0000313" key="1">
    <source>
        <dbReference type="EMBL" id="PWE58158.1"/>
    </source>
</evidence>
<name>A0A2U2DXW4_9HYPH</name>
<proteinExistence type="predicted"/>
<dbReference type="InterPro" id="IPR009964">
    <property type="entry name" value="DUF1491"/>
</dbReference>
<dbReference type="Gene3D" id="3.40.1530.20">
    <property type="entry name" value="Protein of unknown function (DUF1491)"/>
    <property type="match status" value="1"/>
</dbReference>
<protein>
    <submittedName>
        <fullName evidence="1">DUF1491 domain-containing protein</fullName>
    </submittedName>
</protein>
<accession>A0A2U2DXW4</accession>
<gene>
    <name evidence="1" type="ORF">DEM27_02970</name>
</gene>
<keyword evidence="2" id="KW-1185">Reference proteome</keyword>
<comment type="caution">
    <text evidence="1">The sequence shown here is derived from an EMBL/GenBank/DDBJ whole genome shotgun (WGS) entry which is preliminary data.</text>
</comment>